<dbReference type="CDD" id="cd03788">
    <property type="entry name" value="GT20_TPS"/>
    <property type="match status" value="1"/>
</dbReference>
<dbReference type="PANTHER" id="PTHR10788">
    <property type="entry name" value="TREHALOSE-6-PHOSPHATE SYNTHASE"/>
    <property type="match status" value="1"/>
</dbReference>
<accession>A0ABQ7UF24</accession>
<dbReference type="InterPro" id="IPR023214">
    <property type="entry name" value="HAD_sf"/>
</dbReference>
<dbReference type="Gene3D" id="3.40.50.1000">
    <property type="entry name" value="HAD superfamily/HAD-like"/>
    <property type="match status" value="2"/>
</dbReference>
<dbReference type="InterPro" id="IPR001830">
    <property type="entry name" value="Glyco_trans_20"/>
</dbReference>
<protein>
    <recommendedName>
        <fullName evidence="5">Trehalose-6-phosphate synthase</fullName>
    </recommendedName>
</protein>
<dbReference type="SUPFAM" id="SSF53756">
    <property type="entry name" value="UDP-Glycosyltransferase/glycogen phosphorylase"/>
    <property type="match status" value="1"/>
</dbReference>
<comment type="similarity">
    <text evidence="1">In the N-terminal section; belongs to the glycosyltransferase 20 family.</text>
</comment>
<dbReference type="CDD" id="cd01627">
    <property type="entry name" value="HAD_TPP"/>
    <property type="match status" value="1"/>
</dbReference>
<proteinExistence type="inferred from homology"/>
<dbReference type="NCBIfam" id="TIGR00685">
    <property type="entry name" value="T6PP"/>
    <property type="match status" value="1"/>
</dbReference>
<dbReference type="Gene3D" id="3.40.50.2000">
    <property type="entry name" value="Glycogen Phosphorylase B"/>
    <property type="match status" value="2"/>
</dbReference>
<gene>
    <name evidence="3" type="ORF">KY290_032851</name>
</gene>
<evidence type="ECO:0000313" key="4">
    <source>
        <dbReference type="Proteomes" id="UP000826656"/>
    </source>
</evidence>
<dbReference type="Pfam" id="PF00982">
    <property type="entry name" value="Glyco_transf_20"/>
    <property type="match status" value="1"/>
</dbReference>
<comment type="caution">
    <text evidence="3">The sequence shown here is derived from an EMBL/GenBank/DDBJ whole genome shotgun (WGS) entry which is preliminary data.</text>
</comment>
<dbReference type="NCBIfam" id="TIGR01484">
    <property type="entry name" value="HAD-SF-IIB"/>
    <property type="match status" value="1"/>
</dbReference>
<dbReference type="Pfam" id="PF02358">
    <property type="entry name" value="Trehalose_PPase"/>
    <property type="match status" value="1"/>
</dbReference>
<dbReference type="EMBL" id="JAIVGD010000023">
    <property type="protein sequence ID" value="KAH0744858.1"/>
    <property type="molecule type" value="Genomic_DNA"/>
</dbReference>
<evidence type="ECO:0000256" key="2">
    <source>
        <dbReference type="ARBA" id="ARBA00006330"/>
    </source>
</evidence>
<name>A0ABQ7UF24_SOLTU</name>
<reference evidence="3 4" key="1">
    <citation type="journal article" date="2021" name="bioRxiv">
        <title>Chromosome-scale and haplotype-resolved genome assembly of a tetraploid potato cultivar.</title>
        <authorList>
            <person name="Sun H."/>
            <person name="Jiao W.-B."/>
            <person name="Krause K."/>
            <person name="Campoy J.A."/>
            <person name="Goel M."/>
            <person name="Folz-Donahue K."/>
            <person name="Kukat C."/>
            <person name="Huettel B."/>
            <person name="Schneeberger K."/>
        </authorList>
    </citation>
    <scope>NUCLEOTIDE SEQUENCE [LARGE SCALE GENOMIC DNA]</scope>
    <source>
        <strain evidence="3">SolTubOtavaFocal</strain>
        <tissue evidence="3">Leaves</tissue>
    </source>
</reference>
<dbReference type="InterPro" id="IPR036412">
    <property type="entry name" value="HAD-like_sf"/>
</dbReference>
<evidence type="ECO:0008006" key="5">
    <source>
        <dbReference type="Google" id="ProtNLM"/>
    </source>
</evidence>
<organism evidence="3 4">
    <name type="scientific">Solanum tuberosum</name>
    <name type="common">Potato</name>
    <dbReference type="NCBI Taxonomy" id="4113"/>
    <lineage>
        <taxon>Eukaryota</taxon>
        <taxon>Viridiplantae</taxon>
        <taxon>Streptophyta</taxon>
        <taxon>Embryophyta</taxon>
        <taxon>Tracheophyta</taxon>
        <taxon>Spermatophyta</taxon>
        <taxon>Magnoliopsida</taxon>
        <taxon>eudicotyledons</taxon>
        <taxon>Gunneridae</taxon>
        <taxon>Pentapetalae</taxon>
        <taxon>asterids</taxon>
        <taxon>lamiids</taxon>
        <taxon>Solanales</taxon>
        <taxon>Solanaceae</taxon>
        <taxon>Solanoideae</taxon>
        <taxon>Solaneae</taxon>
        <taxon>Solanum</taxon>
    </lineage>
</organism>
<dbReference type="PANTHER" id="PTHR10788:SF113">
    <property type="entry name" value="TREHALOSE 6-PHOSPHATE PHOSPHATASE"/>
    <property type="match status" value="1"/>
</dbReference>
<dbReference type="SUPFAM" id="SSF56784">
    <property type="entry name" value="HAD-like"/>
    <property type="match status" value="1"/>
</dbReference>
<sequence length="857" mass="96960">MMSRSYTNLLDLASGNFPVMGRERDRRRMSRVMTVPGSICELDDDQAVSVSSDNQSSLAGDRMIVVANQLPLKAKRRPDNKGWSFSWNEDSLLLRLKDGLPEDMEVLFVGSLSVDVDPIEQDDVSSYLLDKFRCVPTFLPPNIVEKYYEGFCKRHLWPLFHYMLPFSPDHGGRFDRSMWEAYVSANKMFSQKVVEVLNPEDDFVWIHDYHLMVLPTFLRRRFNRLRIGFFLHSPFPSSEIYRTLPVREEILKALLCSDLVGFHTFDYARHFLSCCSRMLGLEYQSKRGYIGLEYYGRTVGIKIMPVGIHMGHIESMKKIADKELKFKELKQQFEGKTVLLGVDDLDIFKGINLKLLAMEHMLKQHPSWQGQAVLVQIANPMRGKGIDLEEIQAEIQESCKRINKQFGKPGYEPIVYIDRSVSSSERMAYYSVAECVVVTAVRDGMNLTPYEYIVCRQGVSGAETDSGVGGPDKSMLVVSEFIGCSPSLSGAIRINPWNVEATAEAMNEAVSMAEQEKQLRHEKHYRYVSTHDVAYWSRSFLQDMERTCADHFRKRCYGIGLGFGFRVVSLDPNFRKLSIDDIVNAYIKSKSRAIFLDYDGTVMPQNSIIKSPSANVISILNKLSGDPNNTVFIVSGRGRESLTKWFSPCRKLGLAAEHGYFLRWEREQKWEVCSQTSDFGWMQLAEPVMQSYTDATDGSCIERKESAIVWQYSDADSGFGFSQAKEMLDHLESVLANEPVAVKSGQHIVEVKPQGVTKGLVAEKVFTSLAVKGKLADFVLCIGDDRSDEDMFEIIGDALSRNIISYDAKVFACTVGQKPSKAKYYLDDTSEVVLMLDSLADATDTPVTSDDEPADSD</sequence>
<evidence type="ECO:0000313" key="3">
    <source>
        <dbReference type="EMBL" id="KAH0744858.1"/>
    </source>
</evidence>
<dbReference type="InterPro" id="IPR003337">
    <property type="entry name" value="Trehalose_PPase"/>
</dbReference>
<comment type="similarity">
    <text evidence="2">In the C-terminal section; belongs to the trehalose phosphatase family.</text>
</comment>
<keyword evidence="4" id="KW-1185">Reference proteome</keyword>
<dbReference type="InterPro" id="IPR006379">
    <property type="entry name" value="HAD-SF_hydro_IIB"/>
</dbReference>
<evidence type="ECO:0000256" key="1">
    <source>
        <dbReference type="ARBA" id="ARBA00005409"/>
    </source>
</evidence>
<dbReference type="Proteomes" id="UP000826656">
    <property type="component" value="Unassembled WGS sequence"/>
</dbReference>